<dbReference type="Proteomes" id="UP000828048">
    <property type="component" value="Chromosome 12"/>
</dbReference>
<name>A0ACB7ZEJ8_9ERIC</name>
<comment type="caution">
    <text evidence="1">The sequence shown here is derived from an EMBL/GenBank/DDBJ whole genome shotgun (WGS) entry which is preliminary data.</text>
</comment>
<accession>A0ACB7ZEJ8</accession>
<organism evidence="1 2">
    <name type="scientific">Vaccinium darrowii</name>
    <dbReference type="NCBI Taxonomy" id="229202"/>
    <lineage>
        <taxon>Eukaryota</taxon>
        <taxon>Viridiplantae</taxon>
        <taxon>Streptophyta</taxon>
        <taxon>Embryophyta</taxon>
        <taxon>Tracheophyta</taxon>
        <taxon>Spermatophyta</taxon>
        <taxon>Magnoliopsida</taxon>
        <taxon>eudicotyledons</taxon>
        <taxon>Gunneridae</taxon>
        <taxon>Pentapetalae</taxon>
        <taxon>asterids</taxon>
        <taxon>Ericales</taxon>
        <taxon>Ericaceae</taxon>
        <taxon>Vaccinioideae</taxon>
        <taxon>Vaccinieae</taxon>
        <taxon>Vaccinium</taxon>
    </lineage>
</organism>
<reference evidence="1 2" key="1">
    <citation type="journal article" date="2021" name="Hortic Res">
        <title>High-quality reference genome and annotation aids understanding of berry development for evergreen blueberry (Vaccinium darrowii).</title>
        <authorList>
            <person name="Yu J."/>
            <person name="Hulse-Kemp A.M."/>
            <person name="Babiker E."/>
            <person name="Staton M."/>
        </authorList>
    </citation>
    <scope>NUCLEOTIDE SEQUENCE [LARGE SCALE GENOMIC DNA]</scope>
    <source>
        <strain evidence="2">cv. NJ 8807/NJ 8810</strain>
        <tissue evidence="1">Young leaf</tissue>
    </source>
</reference>
<sequence length="485" mass="53417">MAMDAEVVPAVQTNPETQKKNRIQVSNTKKPLFFYVNLAKRYMQQYNEVELSALGMAITTVVTISEILKNNGFATEKKVLTSTVGTKDEIKGRLIQKARIEIVLGKTEKFDSLMTAPPPAREPAADKKDEKQTSQIGAAKLLAMGRDVAGLRIGKQPSAVKSNSDGVSHDKVHVSPKISGLSIESKDYEADVHTVEDSLTEECHEKLDVPRVQSESMNHDAGLPEGDTLNPEVQKSGENKLSSPVKGNIQSKDNPQLPSVATNKQAISPRVSRKSLRPDYKKHLDEEDNCSVASSTAASVRTVKFKTTVPVAPVFRCVDRVERRKEFYSKLGEKHQALEEEKKEFEARTKEEQEAAIKQLRKNLVIKANPMPSFYQEGPPPKAELKKLPLTRAKSPNLSRRKSYGDAIGSSSADKGVCPKGVRQSLGNLKVGSCTTRPLENKDQISGRSGNVTRKIKDRSQTVKETAKTTTRKMVEQTADISVNG</sequence>
<evidence type="ECO:0000313" key="2">
    <source>
        <dbReference type="Proteomes" id="UP000828048"/>
    </source>
</evidence>
<keyword evidence="2" id="KW-1185">Reference proteome</keyword>
<evidence type="ECO:0000313" key="1">
    <source>
        <dbReference type="EMBL" id="KAH7864184.1"/>
    </source>
</evidence>
<proteinExistence type="predicted"/>
<gene>
    <name evidence="1" type="ORF">Vadar_026728</name>
</gene>
<dbReference type="EMBL" id="CM037162">
    <property type="protein sequence ID" value="KAH7864184.1"/>
    <property type="molecule type" value="Genomic_DNA"/>
</dbReference>
<protein>
    <submittedName>
        <fullName evidence="1">Uncharacterized protein</fullName>
    </submittedName>
</protein>